<keyword evidence="1" id="KW-0732">Signal</keyword>
<dbReference type="GO" id="GO:0008195">
    <property type="term" value="F:phosphatidate phosphatase activity"/>
    <property type="evidence" value="ECO:0007669"/>
    <property type="project" value="InterPro"/>
</dbReference>
<organism evidence="3 4">
    <name type="scientific">Hyalangium minutum</name>
    <dbReference type="NCBI Taxonomy" id="394096"/>
    <lineage>
        <taxon>Bacteria</taxon>
        <taxon>Pseudomonadati</taxon>
        <taxon>Myxococcota</taxon>
        <taxon>Myxococcia</taxon>
        <taxon>Myxococcales</taxon>
        <taxon>Cystobacterineae</taxon>
        <taxon>Archangiaceae</taxon>
        <taxon>Hyalangium</taxon>
    </lineage>
</organism>
<dbReference type="InterPro" id="IPR052935">
    <property type="entry name" value="Mg2+_PAP"/>
</dbReference>
<protein>
    <recommendedName>
        <fullName evidence="2">Phosphatidate phosphatase APP1 catalytic domain-containing protein</fullName>
    </recommendedName>
</protein>
<dbReference type="PANTHER" id="PTHR28208:SF3">
    <property type="entry name" value="PHOSPHATIDATE PHOSPHATASE APP1"/>
    <property type="match status" value="1"/>
</dbReference>
<dbReference type="AlphaFoldDB" id="A0A085VZX1"/>
<evidence type="ECO:0000313" key="4">
    <source>
        <dbReference type="Proteomes" id="UP000028725"/>
    </source>
</evidence>
<evidence type="ECO:0000256" key="1">
    <source>
        <dbReference type="SAM" id="SignalP"/>
    </source>
</evidence>
<comment type="caution">
    <text evidence="3">The sequence shown here is derived from an EMBL/GenBank/DDBJ whole genome shotgun (WGS) entry which is preliminary data.</text>
</comment>
<dbReference type="RefSeq" id="WP_044198564.1">
    <property type="nucleotide sequence ID" value="NZ_JMCB01000026.1"/>
</dbReference>
<evidence type="ECO:0000313" key="3">
    <source>
        <dbReference type="EMBL" id="KFE60984.1"/>
    </source>
</evidence>
<name>A0A085VZX1_9BACT</name>
<dbReference type="EMBL" id="JMCB01000026">
    <property type="protein sequence ID" value="KFE60984.1"/>
    <property type="molecule type" value="Genomic_DNA"/>
</dbReference>
<proteinExistence type="predicted"/>
<dbReference type="STRING" id="394096.DB31_4608"/>
<dbReference type="Pfam" id="PF09949">
    <property type="entry name" value="APP1_cat"/>
    <property type="match status" value="1"/>
</dbReference>
<keyword evidence="4" id="KW-1185">Reference proteome</keyword>
<feature type="signal peptide" evidence="1">
    <location>
        <begin position="1"/>
        <end position="21"/>
    </location>
</feature>
<accession>A0A085VZX1</accession>
<dbReference type="PATRIC" id="fig|394096.3.peg.8340"/>
<sequence length="328" mass="34732">MPSPARFLASALLLVSSSALAGPAVLLFPSLGRPSGVVVQGRVLKEAPSRGSSVLSRNLRRLTAPNWEGAKVEVSFQGITATVTSGHDGNFEVNLQPREGSSFPTGIALAEAKVTGASAQVRVEVVPDTTPFLVISDFDDTLAVTQVIKPAKLMESAFLKDSDTQAVVPGMSAFYGCLKTPGVPAFALVSGSPVQFVPRIHSFLTRNAFPSFGMYLRDLGPDTLSNYKQPAIRKLLSQFSQPVVLVGDSGEKDPEVYEQIREEFPGRVKAIYIRDAGHSEDSERFTDMVLFKDAREAAAHAVKSGLADAACVAAAFPAAAPTAGQTVP</sequence>
<feature type="chain" id="PRO_5001799306" description="Phosphatidate phosphatase APP1 catalytic domain-containing protein" evidence="1">
    <location>
        <begin position="22"/>
        <end position="328"/>
    </location>
</feature>
<dbReference type="Proteomes" id="UP000028725">
    <property type="component" value="Unassembled WGS sequence"/>
</dbReference>
<dbReference type="PANTHER" id="PTHR28208">
    <property type="entry name" value="PHOSPHATIDATE PHOSPHATASE APP1"/>
    <property type="match status" value="1"/>
</dbReference>
<feature type="domain" description="Phosphatidate phosphatase APP1 catalytic" evidence="2">
    <location>
        <begin position="133"/>
        <end position="275"/>
    </location>
</feature>
<reference evidence="3 4" key="1">
    <citation type="submission" date="2014-04" db="EMBL/GenBank/DDBJ databases">
        <title>Genome assembly of Hyalangium minutum DSM 14724.</title>
        <authorList>
            <person name="Sharma G."/>
            <person name="Subramanian S."/>
        </authorList>
    </citation>
    <scope>NUCLEOTIDE SEQUENCE [LARGE SCALE GENOMIC DNA]</scope>
    <source>
        <strain evidence="3 4">DSM 14724</strain>
    </source>
</reference>
<gene>
    <name evidence="3" type="ORF">DB31_4608</name>
</gene>
<dbReference type="InterPro" id="IPR019236">
    <property type="entry name" value="APP1_cat"/>
</dbReference>
<evidence type="ECO:0000259" key="2">
    <source>
        <dbReference type="Pfam" id="PF09949"/>
    </source>
</evidence>